<evidence type="ECO:0000313" key="3">
    <source>
        <dbReference type="Proteomes" id="UP000789342"/>
    </source>
</evidence>
<protein>
    <submittedName>
        <fullName evidence="2">18467_t:CDS:1</fullName>
    </submittedName>
</protein>
<feature type="non-terminal residue" evidence="2">
    <location>
        <position position="78"/>
    </location>
</feature>
<evidence type="ECO:0000313" key="2">
    <source>
        <dbReference type="EMBL" id="CAG8643777.1"/>
    </source>
</evidence>
<gene>
    <name evidence="2" type="ORF">AMORRO_LOCUS9641</name>
</gene>
<keyword evidence="3" id="KW-1185">Reference proteome</keyword>
<accession>A0A9N9DKY5</accession>
<feature type="compositionally biased region" description="Acidic residues" evidence="1">
    <location>
        <begin position="22"/>
        <end position="34"/>
    </location>
</feature>
<proteinExistence type="predicted"/>
<reference evidence="2" key="1">
    <citation type="submission" date="2021-06" db="EMBL/GenBank/DDBJ databases">
        <authorList>
            <person name="Kallberg Y."/>
            <person name="Tangrot J."/>
            <person name="Rosling A."/>
        </authorList>
    </citation>
    <scope>NUCLEOTIDE SEQUENCE</scope>
    <source>
        <strain evidence="2">CL551</strain>
    </source>
</reference>
<organism evidence="2 3">
    <name type="scientific">Acaulospora morrowiae</name>
    <dbReference type="NCBI Taxonomy" id="94023"/>
    <lineage>
        <taxon>Eukaryota</taxon>
        <taxon>Fungi</taxon>
        <taxon>Fungi incertae sedis</taxon>
        <taxon>Mucoromycota</taxon>
        <taxon>Glomeromycotina</taxon>
        <taxon>Glomeromycetes</taxon>
        <taxon>Diversisporales</taxon>
        <taxon>Acaulosporaceae</taxon>
        <taxon>Acaulospora</taxon>
    </lineage>
</organism>
<dbReference type="Proteomes" id="UP000789342">
    <property type="component" value="Unassembled WGS sequence"/>
</dbReference>
<dbReference type="AlphaFoldDB" id="A0A9N9DKY5"/>
<name>A0A9N9DKY5_9GLOM</name>
<evidence type="ECO:0000256" key="1">
    <source>
        <dbReference type="SAM" id="MobiDB-lite"/>
    </source>
</evidence>
<feature type="region of interest" description="Disordered" evidence="1">
    <location>
        <begin position="1"/>
        <end position="43"/>
    </location>
</feature>
<dbReference type="EMBL" id="CAJVPV010009642">
    <property type="protein sequence ID" value="CAG8643777.1"/>
    <property type="molecule type" value="Genomic_DNA"/>
</dbReference>
<sequence>NNIESFNTDDQNNDFDNSNNADAEEMNNVEEEDLDYKADNEIMNKDSGSETKLQMGFLENDFYKYLQGWIIHAILQLM</sequence>
<comment type="caution">
    <text evidence="2">The sequence shown here is derived from an EMBL/GenBank/DDBJ whole genome shotgun (WGS) entry which is preliminary data.</text>
</comment>
<feature type="compositionally biased region" description="Low complexity" evidence="1">
    <location>
        <begin position="1"/>
        <end position="21"/>
    </location>
</feature>